<dbReference type="EMBL" id="JAPZBU010000011">
    <property type="protein sequence ID" value="KAJ5378473.1"/>
    <property type="molecule type" value="Genomic_DNA"/>
</dbReference>
<feature type="region of interest" description="Disordered" evidence="1">
    <location>
        <begin position="361"/>
        <end position="395"/>
    </location>
</feature>
<dbReference type="InterPro" id="IPR053221">
    <property type="entry name" value="Burnettramic_acid_biosynth"/>
</dbReference>
<dbReference type="PANTHER" id="PTHR38887:SF1">
    <property type="entry name" value="RAS MODIFICATION PROTEIN ERF4"/>
    <property type="match status" value="1"/>
</dbReference>
<dbReference type="GeneID" id="81375209"/>
<evidence type="ECO:0000256" key="1">
    <source>
        <dbReference type="SAM" id="MobiDB-lite"/>
    </source>
</evidence>
<evidence type="ECO:0000313" key="3">
    <source>
        <dbReference type="Proteomes" id="UP001147747"/>
    </source>
</evidence>
<feature type="region of interest" description="Disordered" evidence="1">
    <location>
        <begin position="28"/>
        <end position="62"/>
    </location>
</feature>
<evidence type="ECO:0000313" key="2">
    <source>
        <dbReference type="EMBL" id="KAJ5378473.1"/>
    </source>
</evidence>
<dbReference type="OrthoDB" id="3433125at2759"/>
<organism evidence="2 3">
    <name type="scientific">Penicillium cosmopolitanum</name>
    <dbReference type="NCBI Taxonomy" id="1131564"/>
    <lineage>
        <taxon>Eukaryota</taxon>
        <taxon>Fungi</taxon>
        <taxon>Dikarya</taxon>
        <taxon>Ascomycota</taxon>
        <taxon>Pezizomycotina</taxon>
        <taxon>Eurotiomycetes</taxon>
        <taxon>Eurotiomycetidae</taxon>
        <taxon>Eurotiales</taxon>
        <taxon>Aspergillaceae</taxon>
        <taxon>Penicillium</taxon>
    </lineage>
</organism>
<dbReference type="RefSeq" id="XP_056482259.1">
    <property type="nucleotide sequence ID" value="XM_056636229.1"/>
</dbReference>
<feature type="region of interest" description="Disordered" evidence="1">
    <location>
        <begin position="407"/>
        <end position="453"/>
    </location>
</feature>
<feature type="compositionally biased region" description="Basic and acidic residues" evidence="1">
    <location>
        <begin position="419"/>
        <end position="428"/>
    </location>
</feature>
<sequence>MSTSTSTSIGRKALQGLAAGIGLVSEAKSAHKLKKQQRSPSPMEETPRSNDMPVESGSPPIYELSTADQIAPNSTGIDTLEGQWALDEAQEELSHTFSNSNVEKERKSQKDVDQADLAQRFVSDHPAPPPYSLYDQSPRRQLSAPVVLPQKRPKDRDRGFIRAYAPTLGDCGIDQDMFLDFLDTAEKSCQAAPWLNAINLASIGTMWLPTVTGIAVSIAIQLATDVAIAADGRRNKRLRTNSFFDKVNREFFRPRGLYCLVMTWNPELPDAPSTAVDLNSLVSNAAGSASTQGSNTLGRLRHRFKSSDGKAYGNIFPEVAPLIFPEIDRLASDQNAGKKLSKMKRRKEFVGGYLDKRAQAKFTAENPTSQLNQGPKPVFTSRYADPNHPASSGDLLALVSGGRFTMEDLPRRQVPQSQFEERGQRGGQDHYYQSRENSNSNAPAPHAPHGSPFGLFEAISAIKDIRNPQAANTDRMTRQDTYYNSNNGYYAPQGPLPDRREERGSTNPLSKLLKKEVMYLAIVNMPTDDEMQAAQNALSHANY</sequence>
<feature type="compositionally biased region" description="Polar residues" evidence="1">
    <location>
        <begin position="469"/>
        <end position="488"/>
    </location>
</feature>
<reference evidence="2" key="1">
    <citation type="submission" date="2022-12" db="EMBL/GenBank/DDBJ databases">
        <authorList>
            <person name="Petersen C."/>
        </authorList>
    </citation>
    <scope>NUCLEOTIDE SEQUENCE</scope>
    <source>
        <strain evidence="2">IBT 29677</strain>
    </source>
</reference>
<dbReference type="Proteomes" id="UP001147747">
    <property type="component" value="Unassembled WGS sequence"/>
</dbReference>
<dbReference type="AlphaFoldDB" id="A0A9W9VDT8"/>
<feature type="region of interest" description="Disordered" evidence="1">
    <location>
        <begin position="467"/>
        <end position="506"/>
    </location>
</feature>
<dbReference type="PANTHER" id="PTHR38887">
    <property type="entry name" value="CHROMOSOME 21, WHOLE GENOME SHOTGUN SEQUENCE"/>
    <property type="match status" value="1"/>
</dbReference>
<gene>
    <name evidence="2" type="ORF">N7509_011592</name>
</gene>
<keyword evidence="3" id="KW-1185">Reference proteome</keyword>
<name>A0A9W9VDT8_9EURO</name>
<feature type="region of interest" description="Disordered" evidence="1">
    <location>
        <begin position="120"/>
        <end position="143"/>
    </location>
</feature>
<reference evidence="2" key="2">
    <citation type="journal article" date="2023" name="IMA Fungus">
        <title>Comparative genomic study of the Penicillium genus elucidates a diverse pangenome and 15 lateral gene transfer events.</title>
        <authorList>
            <person name="Petersen C."/>
            <person name="Sorensen T."/>
            <person name="Nielsen M.R."/>
            <person name="Sondergaard T.E."/>
            <person name="Sorensen J.L."/>
            <person name="Fitzpatrick D.A."/>
            <person name="Frisvad J.C."/>
            <person name="Nielsen K.L."/>
        </authorList>
    </citation>
    <scope>NUCLEOTIDE SEQUENCE</scope>
    <source>
        <strain evidence="2">IBT 29677</strain>
    </source>
</reference>
<proteinExistence type="predicted"/>
<accession>A0A9W9VDT8</accession>
<comment type="caution">
    <text evidence="2">The sequence shown here is derived from an EMBL/GenBank/DDBJ whole genome shotgun (WGS) entry which is preliminary data.</text>
</comment>
<protein>
    <submittedName>
        <fullName evidence="2">Uncharacterized protein</fullName>
    </submittedName>
</protein>